<evidence type="ECO:0000259" key="5">
    <source>
        <dbReference type="PROSITE" id="PS50126"/>
    </source>
</evidence>
<keyword evidence="3 4" id="KW-0804">Transcription</keyword>
<dbReference type="CDD" id="cd04331">
    <property type="entry name" value="RNAP_E_N"/>
    <property type="match status" value="1"/>
</dbReference>
<dbReference type="SMR" id="A0A1V0N2S2"/>
<evidence type="ECO:0000256" key="2">
    <source>
        <dbReference type="ARBA" id="ARBA00022478"/>
    </source>
</evidence>
<dbReference type="Proteomes" id="UP000192050">
    <property type="component" value="Chromosome"/>
</dbReference>
<evidence type="ECO:0000313" key="9">
    <source>
        <dbReference type="Proteomes" id="UP000546917"/>
    </source>
</evidence>
<keyword evidence="4" id="KW-0963">Cytoplasm</keyword>
<dbReference type="GO" id="GO:0003677">
    <property type="term" value="F:DNA binding"/>
    <property type="evidence" value="ECO:0007669"/>
    <property type="project" value="InterPro"/>
</dbReference>
<comment type="subunit">
    <text evidence="4">Part of the RNA polymerase complex. Forms a stalk with Rpo4 that extends from the main structure.</text>
</comment>
<keyword evidence="2 4" id="KW-0240">DNA-directed RNA polymerase</keyword>
<comment type="subcellular location">
    <subcellularLocation>
        <location evidence="4">Cytoplasm</location>
    </subcellularLocation>
</comment>
<evidence type="ECO:0000256" key="3">
    <source>
        <dbReference type="ARBA" id="ARBA00023163"/>
    </source>
</evidence>
<dbReference type="PANTHER" id="PTHR12709:SF4">
    <property type="entry name" value="DNA-DIRECTED RNA POLYMERASE II SUBUNIT RPB7"/>
    <property type="match status" value="1"/>
</dbReference>
<organism evidence="6 8">
    <name type="scientific">Ferroplasma acidiphilum</name>
    <dbReference type="NCBI Taxonomy" id="74969"/>
    <lineage>
        <taxon>Archaea</taxon>
        <taxon>Methanobacteriati</taxon>
        <taxon>Thermoplasmatota</taxon>
        <taxon>Thermoplasmata</taxon>
        <taxon>Thermoplasmatales</taxon>
        <taxon>Ferroplasmaceae</taxon>
        <taxon>Ferroplasma</taxon>
    </lineage>
</organism>
<comment type="catalytic activity">
    <reaction evidence="4">
        <text>RNA(n) + a ribonucleoside 5'-triphosphate = RNA(n+1) + diphosphate</text>
        <dbReference type="Rhea" id="RHEA:21248"/>
        <dbReference type="Rhea" id="RHEA-COMP:14527"/>
        <dbReference type="Rhea" id="RHEA-COMP:17342"/>
        <dbReference type="ChEBI" id="CHEBI:33019"/>
        <dbReference type="ChEBI" id="CHEBI:61557"/>
        <dbReference type="ChEBI" id="CHEBI:140395"/>
        <dbReference type="EC" id="2.7.7.6"/>
    </reaction>
</comment>
<dbReference type="InterPro" id="IPR045113">
    <property type="entry name" value="Rpb7-like"/>
</dbReference>
<dbReference type="PROSITE" id="PS50126">
    <property type="entry name" value="S1"/>
    <property type="match status" value="1"/>
</dbReference>
<dbReference type="InterPro" id="IPR003029">
    <property type="entry name" value="S1_domain"/>
</dbReference>
<dbReference type="SUPFAM" id="SSF50249">
    <property type="entry name" value="Nucleic acid-binding proteins"/>
    <property type="match status" value="1"/>
</dbReference>
<accession>A0A1V0N2S2</accession>
<dbReference type="RefSeq" id="WP_009887514.1">
    <property type="nucleotide sequence ID" value="NZ_CP015363.1"/>
</dbReference>
<dbReference type="NCBIfam" id="TIGR00448">
    <property type="entry name" value="rpoE"/>
    <property type="match status" value="1"/>
</dbReference>
<comment type="similarity">
    <text evidence="1 4">Belongs to the eukaryotic RPB7/RPC8 RNA polymerase subunit family.</text>
</comment>
<dbReference type="InterPro" id="IPR036898">
    <property type="entry name" value="RNA_pol_Rpb7-like_N_sf"/>
</dbReference>
<proteinExistence type="inferred from homology"/>
<dbReference type="KEGG" id="fai:FAD_0461"/>
<dbReference type="GO" id="GO:0003899">
    <property type="term" value="F:DNA-directed RNA polymerase activity"/>
    <property type="evidence" value="ECO:0007669"/>
    <property type="project" value="UniProtKB-UniRule"/>
</dbReference>
<dbReference type="GO" id="GO:0005737">
    <property type="term" value="C:cytoplasm"/>
    <property type="evidence" value="ECO:0007669"/>
    <property type="project" value="UniProtKB-SubCell"/>
</dbReference>
<dbReference type="Pfam" id="PF03876">
    <property type="entry name" value="SHS2_Rpb7-N"/>
    <property type="match status" value="1"/>
</dbReference>
<dbReference type="GO" id="GO:0006352">
    <property type="term" value="P:DNA-templated transcription initiation"/>
    <property type="evidence" value="ECO:0007669"/>
    <property type="project" value="InterPro"/>
</dbReference>
<evidence type="ECO:0000256" key="4">
    <source>
        <dbReference type="HAMAP-Rule" id="MF_00865"/>
    </source>
</evidence>
<dbReference type="Gene3D" id="2.40.50.140">
    <property type="entry name" value="Nucleic acid-binding proteins"/>
    <property type="match status" value="1"/>
</dbReference>
<comment type="domain">
    <text evidence="4">Forms 2 domains with an elongated structure; Rpo4 packs into the hinge region between the 2 domains.</text>
</comment>
<keyword evidence="4 7" id="KW-0808">Transferase</keyword>
<comment type="function">
    <text evidence="4">DNA-dependent RNA polymerase (RNAP) catalyzes the transcription of DNA into RNA using the four ribonucleoside triphosphates as substrates.</text>
</comment>
<dbReference type="InterPro" id="IPR046399">
    <property type="entry name" value="RNApol_Rpo7"/>
</dbReference>
<dbReference type="EMBL" id="JABGBP010000442">
    <property type="protein sequence ID" value="NOL61149.1"/>
    <property type="molecule type" value="Genomic_DNA"/>
</dbReference>
<keyword evidence="4 7" id="KW-0548">Nucleotidyltransferase</keyword>
<dbReference type="OrthoDB" id="7927at2157"/>
<dbReference type="CDD" id="cd04460">
    <property type="entry name" value="S1_RpoE"/>
    <property type="match status" value="1"/>
</dbReference>
<gene>
    <name evidence="4" type="primary">rpo7</name>
    <name evidence="4" type="synonym">rpoE</name>
    <name evidence="6" type="ORF">FAD_0461</name>
    <name evidence="7" type="ORF">HLB00_10000</name>
</gene>
<protein>
    <recommendedName>
        <fullName evidence="4">DNA-directed RNA polymerase subunit Rpo7</fullName>
        <ecNumber evidence="4">2.7.7.6</ecNumber>
    </recommendedName>
    <alternativeName>
        <fullName evidence="4">DNA-directed RNA polymerase subunit E</fullName>
    </alternativeName>
</protein>
<dbReference type="NCBIfam" id="NF006333">
    <property type="entry name" value="PRK08563.1"/>
    <property type="match status" value="1"/>
</dbReference>
<dbReference type="InterPro" id="IPR004519">
    <property type="entry name" value="RNAP_E/RPC8"/>
</dbReference>
<dbReference type="SMART" id="SM00316">
    <property type="entry name" value="S1"/>
    <property type="match status" value="1"/>
</dbReference>
<dbReference type="GeneID" id="16025663"/>
<feature type="domain" description="S1 motif" evidence="5">
    <location>
        <begin position="90"/>
        <end position="174"/>
    </location>
</feature>
<dbReference type="AlphaFoldDB" id="A0A1V0N2S2"/>
<dbReference type="Pfam" id="PF00575">
    <property type="entry name" value="S1"/>
    <property type="match status" value="1"/>
</dbReference>
<dbReference type="Gene3D" id="3.30.1490.120">
    <property type="entry name" value="RNA polymerase Rpb7-like, N-terminal domain"/>
    <property type="match status" value="1"/>
</dbReference>
<dbReference type="InterPro" id="IPR005576">
    <property type="entry name" value="Rpb7-like_N"/>
</dbReference>
<dbReference type="EC" id="2.7.7.6" evidence="4"/>
<keyword evidence="8" id="KW-1185">Reference proteome</keyword>
<reference evidence="6 8" key="1">
    <citation type="submission" date="2011-10" db="EMBL/GenBank/DDBJ databases">
        <title>Metabolic and evolutionary patterns in the extreme acidophile Ferroplasma acidiphilum.</title>
        <authorList>
            <person name="Golyshina O.V."/>
            <person name="Kozyavkin S.A."/>
            <person name="Tatusov R.L."/>
            <person name="Slesarev A.I."/>
            <person name="Golyshin P.N."/>
        </authorList>
    </citation>
    <scope>NUCLEOTIDE SEQUENCE [LARGE SCALE GENOMIC DNA]</scope>
    <source>
        <strain evidence="6">Berkeley</strain>
        <strain evidence="8">Y</strain>
    </source>
</reference>
<reference evidence="7 9" key="2">
    <citation type="submission" date="2020-05" db="EMBL/GenBank/DDBJ databases">
        <authorList>
            <person name="Zhang R."/>
        </authorList>
    </citation>
    <scope>NUCLEOTIDE SEQUENCE [LARGE SCALE GENOMIC DNA]</scope>
    <source>
        <strain evidence="7 9">DSM 28986</strain>
    </source>
</reference>
<sequence>MYILLEDEYVIRVPPELLNDNYSDAVAEASKSTLEGKLVDIQEGQKNIGKSYIVSVNSIEMKGEGTIVHGDGGVYQSIKYSALAYFPKMHEVVDGIVVAVQKFGAFIKFGPFEGLLHISQIMDDAINIDMENQRIVGKDSKMELKVGDKIRVRIVALNLSSASLSDSKIGFTAKQPGLGKLEWMKKENVNN</sequence>
<evidence type="ECO:0000256" key="1">
    <source>
        <dbReference type="ARBA" id="ARBA00009307"/>
    </source>
</evidence>
<name>A0A1V0N2S2_9ARCH</name>
<dbReference type="STRING" id="74969.FAD_0461"/>
<dbReference type="InterPro" id="IPR012340">
    <property type="entry name" value="NA-bd_OB-fold"/>
</dbReference>
<dbReference type="SUPFAM" id="SSF88798">
    <property type="entry name" value="N-terminal, heterodimerisation domain of RBP7 (RpoE)"/>
    <property type="match status" value="1"/>
</dbReference>
<dbReference type="HAMAP" id="MF_00865">
    <property type="entry name" value="RNApol_arch_Rpo7"/>
    <property type="match status" value="1"/>
</dbReference>
<dbReference type="EMBL" id="CP015363">
    <property type="protein sequence ID" value="ARD84376.1"/>
    <property type="molecule type" value="Genomic_DNA"/>
</dbReference>
<dbReference type="PANTHER" id="PTHR12709">
    <property type="entry name" value="DNA-DIRECTED RNA POLYMERASE II, III"/>
    <property type="match status" value="1"/>
</dbReference>
<dbReference type="Proteomes" id="UP000546917">
    <property type="component" value="Unassembled WGS sequence"/>
</dbReference>
<dbReference type="GO" id="GO:0000428">
    <property type="term" value="C:DNA-directed RNA polymerase complex"/>
    <property type="evidence" value="ECO:0007669"/>
    <property type="project" value="UniProtKB-KW"/>
</dbReference>
<evidence type="ECO:0000313" key="8">
    <source>
        <dbReference type="Proteomes" id="UP000192050"/>
    </source>
</evidence>
<evidence type="ECO:0000313" key="7">
    <source>
        <dbReference type="EMBL" id="NOL61149.1"/>
    </source>
</evidence>
<evidence type="ECO:0000313" key="6">
    <source>
        <dbReference type="EMBL" id="ARD84376.1"/>
    </source>
</evidence>